<dbReference type="GO" id="GO:0016020">
    <property type="term" value="C:membrane"/>
    <property type="evidence" value="ECO:0007669"/>
    <property type="project" value="TreeGrafter"/>
</dbReference>
<sequence>MTFPDRDAPVALVTGASGGIGRELADLLAADGHDLVVVARSEADLRELAAEVNDAYGTAVVVLVKDLAERAAPREIFEALRDREIEVDVLVNNAGFATFGPFVDIGLDREVDEIEVNTTALTQLTKLFLPGMLDRESGQILNLGSTASFQPGPLMAVYYATKAYVLSFSEALAEECRGTGVTVTALCPGPTETGFQSRADMEDSRLLEGGVMDARKVAKAGIRGMNAGKVVVVPGTQNWLGSVLVRFLPRWLVRRIVKVAQRPT</sequence>
<dbReference type="RefSeq" id="WP_074793172.1">
    <property type="nucleotide sequence ID" value="NZ_FOAD01000003.1"/>
</dbReference>
<dbReference type="SUPFAM" id="SSF51735">
    <property type="entry name" value="NAD(P)-binding Rossmann-fold domains"/>
    <property type="match status" value="1"/>
</dbReference>
<name>A0A1H7MWU7_HALLR</name>
<evidence type="ECO:0000313" key="5">
    <source>
        <dbReference type="EMBL" id="SEL15772.1"/>
    </source>
</evidence>
<dbReference type="PANTHER" id="PTHR44196">
    <property type="entry name" value="DEHYDROGENASE/REDUCTASE SDR FAMILY MEMBER 7B"/>
    <property type="match status" value="1"/>
</dbReference>
<dbReference type="AlphaFoldDB" id="A0A1H7MWU7"/>
<evidence type="ECO:0000256" key="3">
    <source>
        <dbReference type="RuleBase" id="RU000363"/>
    </source>
</evidence>
<dbReference type="InterPro" id="IPR057326">
    <property type="entry name" value="KR_dom"/>
</dbReference>
<dbReference type="InterPro" id="IPR036291">
    <property type="entry name" value="NAD(P)-bd_dom_sf"/>
</dbReference>
<dbReference type="EMBL" id="FOAD01000003">
    <property type="protein sequence ID" value="SEL15772.1"/>
    <property type="molecule type" value="Genomic_DNA"/>
</dbReference>
<reference evidence="5 6" key="1">
    <citation type="submission" date="2016-10" db="EMBL/GenBank/DDBJ databases">
        <authorList>
            <person name="de Groot N.N."/>
        </authorList>
    </citation>
    <scope>NUCLEOTIDE SEQUENCE [LARGE SCALE GENOMIC DNA]</scope>
    <source>
        <strain evidence="5 6">CDM_5</strain>
    </source>
</reference>
<dbReference type="PIRSF" id="PIRSF000126">
    <property type="entry name" value="11-beta-HSD1"/>
    <property type="match status" value="1"/>
</dbReference>
<evidence type="ECO:0000256" key="1">
    <source>
        <dbReference type="ARBA" id="ARBA00006484"/>
    </source>
</evidence>
<dbReference type="OrthoDB" id="291153at2157"/>
<keyword evidence="2" id="KW-0560">Oxidoreductase</keyword>
<accession>A0A1H7MWU7</accession>
<dbReference type="CDD" id="cd05233">
    <property type="entry name" value="SDR_c"/>
    <property type="match status" value="1"/>
</dbReference>
<protein>
    <recommendedName>
        <fullName evidence="4">Ketoreductase domain-containing protein</fullName>
    </recommendedName>
</protein>
<organism evidence="5 6">
    <name type="scientific">Haloferax larsenii</name>
    <dbReference type="NCBI Taxonomy" id="302484"/>
    <lineage>
        <taxon>Archaea</taxon>
        <taxon>Methanobacteriati</taxon>
        <taxon>Methanobacteriota</taxon>
        <taxon>Stenosarchaea group</taxon>
        <taxon>Halobacteria</taxon>
        <taxon>Halobacteriales</taxon>
        <taxon>Haloferacaceae</taxon>
        <taxon>Haloferax</taxon>
    </lineage>
</organism>
<proteinExistence type="inferred from homology"/>
<dbReference type="PANTHER" id="PTHR44196:SF2">
    <property type="entry name" value="SHORT-CHAIN DEHYDROGENASE-RELATED"/>
    <property type="match status" value="1"/>
</dbReference>
<evidence type="ECO:0000256" key="2">
    <source>
        <dbReference type="ARBA" id="ARBA00023002"/>
    </source>
</evidence>
<dbReference type="InterPro" id="IPR002347">
    <property type="entry name" value="SDR_fam"/>
</dbReference>
<comment type="similarity">
    <text evidence="1 3">Belongs to the short-chain dehydrogenases/reductases (SDR) family.</text>
</comment>
<dbReference type="PRINTS" id="PR00081">
    <property type="entry name" value="GDHRDH"/>
</dbReference>
<dbReference type="PRINTS" id="PR00080">
    <property type="entry name" value="SDRFAMILY"/>
</dbReference>
<dbReference type="Gene3D" id="3.40.50.720">
    <property type="entry name" value="NAD(P)-binding Rossmann-like Domain"/>
    <property type="match status" value="1"/>
</dbReference>
<gene>
    <name evidence="5" type="ORF">SAMN04488691_103122</name>
</gene>
<dbReference type="SMART" id="SM00822">
    <property type="entry name" value="PKS_KR"/>
    <property type="match status" value="1"/>
</dbReference>
<evidence type="ECO:0000313" key="6">
    <source>
        <dbReference type="Proteomes" id="UP000183894"/>
    </source>
</evidence>
<dbReference type="GO" id="GO:0016491">
    <property type="term" value="F:oxidoreductase activity"/>
    <property type="evidence" value="ECO:0007669"/>
    <property type="project" value="UniProtKB-KW"/>
</dbReference>
<evidence type="ECO:0000259" key="4">
    <source>
        <dbReference type="SMART" id="SM00822"/>
    </source>
</evidence>
<feature type="domain" description="Ketoreductase" evidence="4">
    <location>
        <begin position="9"/>
        <end position="193"/>
    </location>
</feature>
<dbReference type="Pfam" id="PF00106">
    <property type="entry name" value="adh_short"/>
    <property type="match status" value="1"/>
</dbReference>
<dbReference type="Proteomes" id="UP000183894">
    <property type="component" value="Unassembled WGS sequence"/>
</dbReference>